<dbReference type="EMBL" id="VSSQ01013396">
    <property type="protein sequence ID" value="MPM51397.1"/>
    <property type="molecule type" value="Genomic_DNA"/>
</dbReference>
<name>A0A645AEE7_9ZZZZ</name>
<organism evidence="1">
    <name type="scientific">bioreactor metagenome</name>
    <dbReference type="NCBI Taxonomy" id="1076179"/>
    <lineage>
        <taxon>unclassified sequences</taxon>
        <taxon>metagenomes</taxon>
        <taxon>ecological metagenomes</taxon>
    </lineage>
</organism>
<accession>A0A645AEE7</accession>
<dbReference type="AlphaFoldDB" id="A0A645AEE7"/>
<comment type="caution">
    <text evidence="1">The sequence shown here is derived from an EMBL/GenBank/DDBJ whole genome shotgun (WGS) entry which is preliminary data.</text>
</comment>
<gene>
    <name evidence="1" type="ORF">SDC9_98145</name>
</gene>
<protein>
    <submittedName>
        <fullName evidence="1">Uncharacterized protein</fullName>
    </submittedName>
</protein>
<evidence type="ECO:0000313" key="1">
    <source>
        <dbReference type="EMBL" id="MPM51397.1"/>
    </source>
</evidence>
<proteinExistence type="predicted"/>
<sequence>MVALAPVGVLIGLHGGERAEHILHRPPVRHGAQADDLAVGYGDFQKEASHQHLENIVILCRIADLLVHDVVDYSGAVHGMDYHISDTEHLRLLPCPCISPHNC</sequence>
<reference evidence="1" key="1">
    <citation type="submission" date="2019-08" db="EMBL/GenBank/DDBJ databases">
        <authorList>
            <person name="Kucharzyk K."/>
            <person name="Murdoch R.W."/>
            <person name="Higgins S."/>
            <person name="Loffler F."/>
        </authorList>
    </citation>
    <scope>NUCLEOTIDE SEQUENCE</scope>
</reference>